<evidence type="ECO:0000256" key="6">
    <source>
        <dbReference type="ARBA" id="ARBA00023136"/>
    </source>
</evidence>
<dbReference type="eggNOG" id="COG2409">
    <property type="taxonomic scope" value="Bacteria"/>
</dbReference>
<dbReference type="PROSITE" id="PS50156">
    <property type="entry name" value="SSD"/>
    <property type="match status" value="1"/>
</dbReference>
<dbReference type="PANTHER" id="PTHR33406">
    <property type="entry name" value="MEMBRANE PROTEIN MJ1562-RELATED"/>
    <property type="match status" value="1"/>
</dbReference>
<evidence type="ECO:0000256" key="1">
    <source>
        <dbReference type="ARBA" id="ARBA00004651"/>
    </source>
</evidence>
<dbReference type="InterPro" id="IPR000731">
    <property type="entry name" value="SSD"/>
</dbReference>
<keyword evidence="3" id="KW-1003">Cell membrane</keyword>
<evidence type="ECO:0000256" key="4">
    <source>
        <dbReference type="ARBA" id="ARBA00022692"/>
    </source>
</evidence>
<keyword evidence="5" id="KW-1133">Transmembrane helix</keyword>
<dbReference type="GO" id="GO:0005886">
    <property type="term" value="C:plasma membrane"/>
    <property type="evidence" value="ECO:0007669"/>
    <property type="project" value="UniProtKB-SubCell"/>
</dbReference>
<keyword evidence="6" id="KW-0472">Membrane</keyword>
<dbReference type="InterPro" id="IPR050545">
    <property type="entry name" value="Mycobact_MmpL"/>
</dbReference>
<gene>
    <name evidence="7" type="ORF">SALB_01746</name>
</gene>
<dbReference type="PANTHER" id="PTHR33406:SF11">
    <property type="entry name" value="MEMBRANE PROTEIN SCO6666-RELATED"/>
    <property type="match status" value="1"/>
</dbReference>
<organism evidence="7 8">
    <name type="scientific">Streptomyces noursei</name>
    <name type="common">Streptomyces albulus</name>
    <dbReference type="NCBI Taxonomy" id="1971"/>
    <lineage>
        <taxon>Bacteria</taxon>
        <taxon>Bacillati</taxon>
        <taxon>Actinomycetota</taxon>
        <taxon>Actinomycetes</taxon>
        <taxon>Kitasatosporales</taxon>
        <taxon>Streptomycetaceae</taxon>
        <taxon>Streptomyces</taxon>
    </lineage>
</organism>
<dbReference type="AlphaFoldDB" id="A0A059VWQ1"/>
<name>A0A059VWQ1_STRNR</name>
<dbReference type="Pfam" id="PF03176">
    <property type="entry name" value="MMPL"/>
    <property type="match status" value="2"/>
</dbReference>
<dbReference type="InterPro" id="IPR004869">
    <property type="entry name" value="MMPL_dom"/>
</dbReference>
<dbReference type="STRING" id="68570.DC74_943"/>
<dbReference type="SUPFAM" id="SSF82866">
    <property type="entry name" value="Multidrug efflux transporter AcrB transmembrane domain"/>
    <property type="match status" value="2"/>
</dbReference>
<accession>A0A059VWQ1</accession>
<evidence type="ECO:0000256" key="2">
    <source>
        <dbReference type="ARBA" id="ARBA00010157"/>
    </source>
</evidence>
<dbReference type="PROSITE" id="PS51257">
    <property type="entry name" value="PROKAR_LIPOPROTEIN"/>
    <property type="match status" value="1"/>
</dbReference>
<comment type="caution">
    <text evidence="7">The sequence shown here is derived from an EMBL/GenBank/DDBJ whole genome shotgun (WGS) entry which is preliminary data.</text>
</comment>
<dbReference type="Gene3D" id="1.20.1640.10">
    <property type="entry name" value="Multidrug efflux transporter AcrB transmembrane domain"/>
    <property type="match status" value="2"/>
</dbReference>
<sequence length="730" mass="76924">MGRGMKQSITRGAALVVVLLAAFACLPLTAVTGARTSSAGYADESSESYRADRALEEGYGWGSPQVQMELRPSVPVDSAEATAVGRRLTDQVAHSPGVARALSWWTVKDKRLRSGDGRAVLLVARLTGDNARVEATAARLADRFGGQRFPFDITVTGRGPVNRDLAERSRQELLHAEQISVPLVALVLLFAFRTVVAAAVPLAIGVTSIAGTQIVLYGLTKVMEVSVFAPNIAVALALGLSVDYAMILVSRFREERAAGLDVQRAVGATLRTAGRTVLCSAAVVSLSLSVLLLFPIPFLRSLGAATVSVAVLAAITALVLVPLMLTAVGEHLERGPVPGLKHLTGQESAQRRGAWAAFTRWVPRRPVLALGASTAILVLLALPFARAEWGFIDERWLPSGSPQRAAAARVRAEFPLAAGVVPLVLLDRAPAGSTTAVRFAAALSKDPRLVSVSGPTGVFADGRRLAGPSSAQAPEGASRPAGTWFEITSRLADPASGQAKNLVHDLRGLQVPGGARVAGETALLVDTEHLLGKVAFRAAGTIAAVTGLMLFVYLRSVFIPVKALATNLLSMTAGFGAMVFLFQEGHLAQWLGGTATTFTDPLLPPLMFCIVFGLSMDYEVFMVARIREEYLRTGDNRAAITTGLQRTGRLITASCLALIAAVAPLTLSSLAVMQLVGTVLIISIVVDATVVRCLLVPAAMSLAGRWNWWSPLDRGDSHAASLSAAPTLQD</sequence>
<keyword evidence="4" id="KW-0812">Transmembrane</keyword>
<evidence type="ECO:0000313" key="7">
    <source>
        <dbReference type="EMBL" id="GCB89073.1"/>
    </source>
</evidence>
<comment type="subcellular location">
    <subcellularLocation>
        <location evidence="1">Cell membrane</location>
        <topology evidence="1">Multi-pass membrane protein</topology>
    </subcellularLocation>
</comment>
<comment type="similarity">
    <text evidence="2">Belongs to the resistance-nodulation-cell division (RND) (TC 2.A.6) family. MmpL subfamily.</text>
</comment>
<evidence type="ECO:0000313" key="8">
    <source>
        <dbReference type="Proteomes" id="UP000288351"/>
    </source>
</evidence>
<reference evidence="7 8" key="1">
    <citation type="journal article" date="2019" name="Microbiol. Resour. Announc.">
        <title>Draft Genome Sequence of the Most Traditional epsilon-Poly-l-Lysine Producer, Streptomyces albulus NBRC14147.</title>
        <authorList>
            <person name="Yamanaka K."/>
            <person name="Hamano Y."/>
        </authorList>
    </citation>
    <scope>NUCLEOTIDE SEQUENCE [LARGE SCALE GENOMIC DNA]</scope>
    <source>
        <strain evidence="7 8">NBRC 14147</strain>
    </source>
</reference>
<proteinExistence type="inferred from homology"/>
<dbReference type="EMBL" id="BHXC01000006">
    <property type="protein sequence ID" value="GCB89073.1"/>
    <property type="molecule type" value="Genomic_DNA"/>
</dbReference>
<protein>
    <submittedName>
        <fullName evidence="7">Putative conserved membrane protein, MmpL family</fullName>
    </submittedName>
</protein>
<evidence type="ECO:0000256" key="3">
    <source>
        <dbReference type="ARBA" id="ARBA00022475"/>
    </source>
</evidence>
<evidence type="ECO:0000256" key="5">
    <source>
        <dbReference type="ARBA" id="ARBA00022989"/>
    </source>
</evidence>
<dbReference type="Proteomes" id="UP000288351">
    <property type="component" value="Unassembled WGS sequence"/>
</dbReference>